<feature type="domain" description="RING-type" evidence="4">
    <location>
        <begin position="29"/>
        <end position="80"/>
    </location>
</feature>
<proteinExistence type="predicted"/>
<keyword evidence="3" id="KW-0862">Zinc</keyword>
<name>A0A6C0AZQ1_9ZZZZ</name>
<dbReference type="EMBL" id="MN739039">
    <property type="protein sequence ID" value="QHS85014.1"/>
    <property type="molecule type" value="Genomic_DNA"/>
</dbReference>
<keyword evidence="2" id="KW-0863">Zinc-finger</keyword>
<dbReference type="SMART" id="SM00184">
    <property type="entry name" value="RING"/>
    <property type="match status" value="1"/>
</dbReference>
<protein>
    <recommendedName>
        <fullName evidence="4">RING-type domain-containing protein</fullName>
    </recommendedName>
</protein>
<evidence type="ECO:0000256" key="3">
    <source>
        <dbReference type="ARBA" id="ARBA00022833"/>
    </source>
</evidence>
<dbReference type="PROSITE" id="PS50089">
    <property type="entry name" value="ZF_RING_2"/>
    <property type="match status" value="1"/>
</dbReference>
<organism evidence="5">
    <name type="scientific">viral metagenome</name>
    <dbReference type="NCBI Taxonomy" id="1070528"/>
    <lineage>
        <taxon>unclassified sequences</taxon>
        <taxon>metagenomes</taxon>
        <taxon>organismal metagenomes</taxon>
    </lineage>
</organism>
<accession>A0A6C0AZQ1</accession>
<evidence type="ECO:0000313" key="5">
    <source>
        <dbReference type="EMBL" id="QHS85014.1"/>
    </source>
</evidence>
<keyword evidence="1" id="KW-0479">Metal-binding</keyword>
<dbReference type="Gene3D" id="3.30.40.10">
    <property type="entry name" value="Zinc/RING finger domain, C3HC4 (zinc finger)"/>
    <property type="match status" value="1"/>
</dbReference>
<reference evidence="5" key="1">
    <citation type="journal article" date="2020" name="Nature">
        <title>Giant virus diversity and host interactions through global metagenomics.</title>
        <authorList>
            <person name="Schulz F."/>
            <person name="Roux S."/>
            <person name="Paez-Espino D."/>
            <person name="Jungbluth S."/>
            <person name="Walsh D.A."/>
            <person name="Denef V.J."/>
            <person name="McMahon K.D."/>
            <person name="Konstantinidis K.T."/>
            <person name="Eloe-Fadrosh E.A."/>
            <person name="Kyrpides N.C."/>
            <person name="Woyke T."/>
        </authorList>
    </citation>
    <scope>NUCLEOTIDE SEQUENCE</scope>
    <source>
        <strain evidence="5">GVMAG-M-3300009182-67</strain>
    </source>
</reference>
<dbReference type="InterPro" id="IPR017907">
    <property type="entry name" value="Znf_RING_CS"/>
</dbReference>
<dbReference type="AlphaFoldDB" id="A0A6C0AZQ1"/>
<evidence type="ECO:0000256" key="2">
    <source>
        <dbReference type="ARBA" id="ARBA00022771"/>
    </source>
</evidence>
<sequence length="214" mass="25532">MNCQAITKTGNTCKRKAEDFCCFHKQVFCNNCKKLNLSKNSIILECGHNFCKTCLANDIYKNQWFEGFSTEHPLLCPDCDSELSDSNWQDIMDHLVFLKKVQRKIIYTYYLTREWSDLLFGVIEIGKEYTWSDLDQIDKFNEEELILLLKDEPSKVYFEKYGTNWMAKWPKRKYTIELDYNSIKSANRISQQELAEYIFHPDRVRRFGIEYLDT</sequence>
<dbReference type="PROSITE" id="PS00518">
    <property type="entry name" value="ZF_RING_1"/>
    <property type="match status" value="1"/>
</dbReference>
<dbReference type="SUPFAM" id="SSF57850">
    <property type="entry name" value="RING/U-box"/>
    <property type="match status" value="1"/>
</dbReference>
<dbReference type="GO" id="GO:0008270">
    <property type="term" value="F:zinc ion binding"/>
    <property type="evidence" value="ECO:0007669"/>
    <property type="project" value="UniProtKB-KW"/>
</dbReference>
<dbReference type="InterPro" id="IPR013083">
    <property type="entry name" value="Znf_RING/FYVE/PHD"/>
</dbReference>
<evidence type="ECO:0000259" key="4">
    <source>
        <dbReference type="PROSITE" id="PS50089"/>
    </source>
</evidence>
<evidence type="ECO:0000256" key="1">
    <source>
        <dbReference type="ARBA" id="ARBA00022723"/>
    </source>
</evidence>
<dbReference type="InterPro" id="IPR001841">
    <property type="entry name" value="Znf_RING"/>
</dbReference>